<dbReference type="Pfam" id="PF12969">
    <property type="entry name" value="DUF3857"/>
    <property type="match status" value="1"/>
</dbReference>
<dbReference type="PANTHER" id="PTHR44858:SF1">
    <property type="entry name" value="UDP-N-ACETYLGLUCOSAMINE--PEPTIDE N-ACETYLGLUCOSAMINYLTRANSFERASE SPINDLY-RELATED"/>
    <property type="match status" value="1"/>
</dbReference>
<evidence type="ECO:0000256" key="2">
    <source>
        <dbReference type="ARBA" id="ARBA00022803"/>
    </source>
</evidence>
<dbReference type="EMBL" id="JGVR01000001">
    <property type="protein sequence ID" value="KEZ21691.1"/>
    <property type="molecule type" value="Genomic_DNA"/>
</dbReference>
<keyword evidence="5" id="KW-0645">Protease</keyword>
<dbReference type="SMART" id="SM00028">
    <property type="entry name" value="TPR"/>
    <property type="match status" value="2"/>
</dbReference>
<dbReference type="InterPro" id="IPR011990">
    <property type="entry name" value="TPR-like_helical_dom_sf"/>
</dbReference>
<dbReference type="Proteomes" id="UP000028534">
    <property type="component" value="Unassembled WGS sequence"/>
</dbReference>
<dbReference type="GO" id="GO:0006508">
    <property type="term" value="P:proteolysis"/>
    <property type="evidence" value="ECO:0007669"/>
    <property type="project" value="UniProtKB-KW"/>
</dbReference>
<keyword evidence="1" id="KW-0677">Repeat</keyword>
<proteinExistence type="predicted"/>
<dbReference type="InterPro" id="IPR019734">
    <property type="entry name" value="TPR_rpt"/>
</dbReference>
<feature type="repeat" description="TPR" evidence="3">
    <location>
        <begin position="672"/>
        <end position="705"/>
    </location>
</feature>
<accession>A0A084EUP9</accession>
<dbReference type="InterPro" id="IPR038765">
    <property type="entry name" value="Papain-like_cys_pep_sf"/>
</dbReference>
<dbReference type="GO" id="GO:0008233">
    <property type="term" value="F:peptidase activity"/>
    <property type="evidence" value="ECO:0007669"/>
    <property type="project" value="UniProtKB-KW"/>
</dbReference>
<dbReference type="STRING" id="13690.AX777_10585"/>
<dbReference type="eggNOG" id="COG0457">
    <property type="taxonomic scope" value="Bacteria"/>
</dbReference>
<evidence type="ECO:0000256" key="1">
    <source>
        <dbReference type="ARBA" id="ARBA00022737"/>
    </source>
</evidence>
<comment type="caution">
    <text evidence="5">The sequence shown here is derived from an EMBL/GenBank/DDBJ whole genome shotgun (WGS) entry which is preliminary data.</text>
</comment>
<dbReference type="InterPro" id="IPR050498">
    <property type="entry name" value="Ycf3"/>
</dbReference>
<keyword evidence="2 3" id="KW-0802">TPR repeat</keyword>
<dbReference type="Gene3D" id="3.10.620.30">
    <property type="match status" value="1"/>
</dbReference>
<dbReference type="PANTHER" id="PTHR44858">
    <property type="entry name" value="TETRATRICOPEPTIDE REPEAT PROTEIN 6"/>
    <property type="match status" value="1"/>
</dbReference>
<reference evidence="5 6" key="1">
    <citation type="submission" date="2014-03" db="EMBL/GenBank/DDBJ databases">
        <title>Genome sequence of Sphingobium yanoikuyae B1.</title>
        <authorList>
            <person name="Gan H.M."/>
            <person name="Gan H.Y."/>
            <person name="Savka M.A."/>
        </authorList>
    </citation>
    <scope>NUCLEOTIDE SEQUENCE [LARGE SCALE GENOMIC DNA]</scope>
    <source>
        <strain evidence="5 6">B1</strain>
    </source>
</reference>
<evidence type="ECO:0000313" key="5">
    <source>
        <dbReference type="EMBL" id="KEZ21691.1"/>
    </source>
</evidence>
<dbReference type="RefSeq" id="WP_037516299.1">
    <property type="nucleotide sequence ID" value="NZ_JGVR01000001.1"/>
</dbReference>
<dbReference type="Gene3D" id="2.60.40.3140">
    <property type="match status" value="1"/>
</dbReference>
<dbReference type="AlphaFoldDB" id="A0A084EUP9"/>
<gene>
    <name evidence="5" type="ORF">CP98_00369</name>
</gene>
<feature type="domain" description="DUF3857" evidence="4">
    <location>
        <begin position="59"/>
        <end position="216"/>
    </location>
</feature>
<dbReference type="SUPFAM" id="SSF48452">
    <property type="entry name" value="TPR-like"/>
    <property type="match status" value="1"/>
</dbReference>
<evidence type="ECO:0000259" key="4">
    <source>
        <dbReference type="Pfam" id="PF12969"/>
    </source>
</evidence>
<dbReference type="InterPro" id="IPR024618">
    <property type="entry name" value="DUF3857"/>
</dbReference>
<dbReference type="PROSITE" id="PS50005">
    <property type="entry name" value="TPR"/>
    <property type="match status" value="1"/>
</dbReference>
<evidence type="ECO:0000313" key="6">
    <source>
        <dbReference type="Proteomes" id="UP000028534"/>
    </source>
</evidence>
<evidence type="ECO:0000256" key="3">
    <source>
        <dbReference type="PROSITE-ProRule" id="PRU00339"/>
    </source>
</evidence>
<dbReference type="PATRIC" id="fig|13690.10.peg.382"/>
<name>A0A084EUP9_SPHYA</name>
<protein>
    <submittedName>
        <fullName evidence="5">Transglutaminase-like enzyme, predicted cysteine protease</fullName>
    </submittedName>
</protein>
<sequence length="921" mass="99664">MTVVAPAFAGEVPLYQPAPGWIDKAAMPKLAADGDPPSMMILDNQQRIEKGQLWDYADVATRAGSAEALTQLSSLTLPWAPDKGDLIIHELSILRGDQVIDVLASGKKFTVLRREQGLEALEISGILTATMAVEGVQVGDVVRLRYSTTSKDDALGGRVQNVSPLPAAPLRLGYGRVRLLWDDADAPRWKLLASGVDAKPVKKGGLTELSFAVPLVKQPEMPADAPTRFTHPPLFELSTFASWADVSKTMAPLYATDGLIADGSPLADELGKLKALRGSPREKAAAALQLVQDHVRYLMVGMNGGNYVPQKPAETWTLRYGDCKAKTLLLLSLLRGLGIEAEPVLASSTLGDSVPERLPTAAAFDHVLVRAVIDGQSYWLDGTGLGSRLEDIGDTPRFGSVLPVRTAGAELMPIQTHANARPTIDVSVEADESGHEKLPTVFDAKAVLRGQVATMINTGLGQMDTKRRDEMVQSFFSEQVGTAQYSQVSVTTDPTSATVTFAAHGVTSSSWKLSDQRYRRDASKLIDEISFAPDRARPAWLAIPVATSAPIGIRYHLRLRLPQGGKGYTIEGEQSLSKTVAGYDLRRTVQLKDGVLDVEERTDTTGVEIAADRLPDERDVLATVQAMSPHVIGPTKPTYLWDYSPAIIGAWPQSKAVEATFAKAIAADPEEATGYSSRSNFRWGIGDYKNALGDLDRAIAIDPDLTLYLQRAYRRFQTGDLAGGLADARLARQLDPTSGEAVGRIATYLAESGKLDDAIGIVDAKIALGGESRDNYRSFKATLLGTYGDPAKAIEIIDAQLAEKPSMTGLFNERCWVKGSRNVELDSAMQDCTKAVELSSGSMAALDSRAMLWFRMGRFDDALRDLDVVVAQEPGKEPSRYMRGIVLHRLGRASEGDAEIAVARRIDPRIDAVYARYGIKP</sequence>
<dbReference type="eggNOG" id="COG1305">
    <property type="taxonomic scope" value="Bacteria"/>
</dbReference>
<keyword evidence="5" id="KW-0378">Hydrolase</keyword>
<organism evidence="5 6">
    <name type="scientific">Sphingobium yanoikuyae</name>
    <name type="common">Sphingomonas yanoikuyae</name>
    <dbReference type="NCBI Taxonomy" id="13690"/>
    <lineage>
        <taxon>Bacteria</taxon>
        <taxon>Pseudomonadati</taxon>
        <taxon>Pseudomonadota</taxon>
        <taxon>Alphaproteobacteria</taxon>
        <taxon>Sphingomonadales</taxon>
        <taxon>Sphingomonadaceae</taxon>
        <taxon>Sphingobium</taxon>
    </lineage>
</organism>
<dbReference type="SUPFAM" id="SSF54001">
    <property type="entry name" value="Cysteine proteinases"/>
    <property type="match status" value="1"/>
</dbReference>
<dbReference type="Gene3D" id="1.25.40.10">
    <property type="entry name" value="Tetratricopeptide repeat domain"/>
    <property type="match status" value="2"/>
</dbReference>